<dbReference type="AlphaFoldDB" id="D0W3I0"/>
<proteinExistence type="predicted"/>
<evidence type="ECO:0000313" key="2">
    <source>
        <dbReference type="Proteomes" id="UP000003294"/>
    </source>
</evidence>
<accession>D0W3I0</accession>
<organism evidence="1 2">
    <name type="scientific">Neisseria cinerea ATCC 14685</name>
    <dbReference type="NCBI Taxonomy" id="546262"/>
    <lineage>
        <taxon>Bacteria</taxon>
        <taxon>Pseudomonadati</taxon>
        <taxon>Pseudomonadota</taxon>
        <taxon>Betaproteobacteria</taxon>
        <taxon>Neisseriales</taxon>
        <taxon>Neisseriaceae</taxon>
        <taxon>Neisseria</taxon>
    </lineage>
</organism>
<reference evidence="1 2" key="1">
    <citation type="submission" date="2009-10" db="EMBL/GenBank/DDBJ databases">
        <authorList>
            <person name="Weinstock G."/>
            <person name="Sodergren E."/>
            <person name="Clifton S."/>
            <person name="Fulton L."/>
            <person name="Fulton B."/>
            <person name="Courtney L."/>
            <person name="Fronick C."/>
            <person name="Harrison M."/>
            <person name="Strong C."/>
            <person name="Farmer C."/>
            <person name="Delahaunty K."/>
            <person name="Markovic C."/>
            <person name="Hall O."/>
            <person name="Minx P."/>
            <person name="Tomlinson C."/>
            <person name="Mitreva M."/>
            <person name="Nelson J."/>
            <person name="Hou S."/>
            <person name="Wollam A."/>
            <person name="Pepin K.H."/>
            <person name="Johnson M."/>
            <person name="Bhonagiri V."/>
            <person name="Nash W.E."/>
            <person name="Warren W."/>
            <person name="Chinwalla A."/>
            <person name="Mardis E.R."/>
            <person name="Wilson R.K."/>
        </authorList>
    </citation>
    <scope>NUCLEOTIDE SEQUENCE [LARGE SCALE GENOMIC DNA]</scope>
    <source>
        <strain evidence="1 2">ATCC 14685</strain>
    </source>
</reference>
<gene>
    <name evidence="1" type="ORF">NEICINOT_04220</name>
</gene>
<dbReference type="Proteomes" id="UP000003294">
    <property type="component" value="Unassembled WGS sequence"/>
</dbReference>
<comment type="caution">
    <text evidence="1">The sequence shown here is derived from an EMBL/GenBank/DDBJ whole genome shotgun (WGS) entry which is preliminary data.</text>
</comment>
<protein>
    <submittedName>
        <fullName evidence="1">Uncharacterized protein</fullName>
    </submittedName>
</protein>
<dbReference type="STRING" id="546262.NEICINOT_04220"/>
<evidence type="ECO:0000313" key="1">
    <source>
        <dbReference type="EMBL" id="EEZ71635.1"/>
    </source>
</evidence>
<sequence length="48" mass="5515">MQSIYGSKKIRKIHLSVLNIFKTACYFVVSCSQKGVRNMKSVFCRQVS</sequence>
<dbReference type="EMBL" id="ACDY02000006">
    <property type="protein sequence ID" value="EEZ71635.1"/>
    <property type="molecule type" value="Genomic_DNA"/>
</dbReference>
<name>D0W3I0_NEICI</name>